<evidence type="ECO:0000256" key="3">
    <source>
        <dbReference type="SAM" id="Phobius"/>
    </source>
</evidence>
<keyword evidence="4" id="KW-0808">Transferase</keyword>
<dbReference type="SUPFAM" id="SSF52058">
    <property type="entry name" value="L domain-like"/>
    <property type="match status" value="2"/>
</dbReference>
<gene>
    <name evidence="4" type="ORF">SEMRO_1847_G301430.1</name>
</gene>
<reference evidence="4" key="1">
    <citation type="submission" date="2020-06" db="EMBL/GenBank/DDBJ databases">
        <authorList>
            <consortium name="Plant Systems Biology data submission"/>
        </authorList>
    </citation>
    <scope>NUCLEOTIDE SEQUENCE</scope>
    <source>
        <strain evidence="4">D6</strain>
    </source>
</reference>
<keyword evidence="3" id="KW-1133">Transmembrane helix</keyword>
<proteinExistence type="predicted"/>
<dbReference type="PANTHER" id="PTHR48059:SF32">
    <property type="entry name" value="LEUCINE-RICH REPEAT DOMAIN, L DOMAIN-LIKE PROTEIN-RELATED"/>
    <property type="match status" value="1"/>
</dbReference>
<comment type="caution">
    <text evidence="4">The sequence shown here is derived from an EMBL/GenBank/DDBJ whole genome shotgun (WGS) entry which is preliminary data.</text>
</comment>
<evidence type="ECO:0000256" key="2">
    <source>
        <dbReference type="SAM" id="MobiDB-lite"/>
    </source>
</evidence>
<name>A0A9N8EUE4_9STRA</name>
<dbReference type="PANTHER" id="PTHR48059">
    <property type="entry name" value="POLYGALACTURONASE INHIBITOR 1"/>
    <property type="match status" value="1"/>
</dbReference>
<keyword evidence="4" id="KW-0418">Kinase</keyword>
<dbReference type="Gene3D" id="3.80.10.10">
    <property type="entry name" value="Ribonuclease Inhibitor"/>
    <property type="match status" value="2"/>
</dbReference>
<dbReference type="GO" id="GO:0016301">
    <property type="term" value="F:kinase activity"/>
    <property type="evidence" value="ECO:0007669"/>
    <property type="project" value="UniProtKB-KW"/>
</dbReference>
<dbReference type="AlphaFoldDB" id="A0A9N8EUE4"/>
<sequence length="838" mass="90941">MAAAAERLHPASNMDSEKKLAMSGAEASVLKSGRVASVSGVGAIPVKNNEAGPMASPARQNANPGAVAIAGMDAMVSDAEASIAFGYAPGDLDHERAEQGEQPPIFDTVESGEVMAQAITRDDLEEEVQRRIIAEAAVGEVVSPEEMRNNKHKEKTPQQVFKERATICLIVTIATVVFVSVMVAFVGYRDKQEEPQDPVNQAQLKSFLEQETVKLYDDNATDVQRLELSIDDSPQDKAFQWLTTSLEAFPVNTSQEEQQILETYALVTLFHATGGNNTWDITNPDLGLNSWMVGTDACLWLPEPKEDCNDNGFVQRLTLAGINMTKSLPLEMLFLTTLHQLNVAQNRLSGSLPAALPPSLQSLLLDDNDFQGEFPSDMVQLTNLREFTITQNDLLTDATLPHDMLPAWSNLQILRIDDTPIRGTIPTTLGNLTALQELSASRVRLSGTIPTEIGLLQNLEILYMPQSNALDSNLTGNLPEELWTITTLKQIEMNYIGLSFTIPGEHLRSLGSSLQHINFGTTRLAGTLPTELGLLTSLEIMELDNSAILGGTIPSEIGLMKSLRVVDMSRDPNLQGSLPTEVGNLANLESFWLFSSVSLTGSLVPSELGRCTKLQSINMKGTQHSSGPIPTEVGLLTDLVDLELLRTNMTGPLPSELGLLKKFEILTLGGKGITGTLPTELGQASSFTKLLIAGTNIAGTFPTEYGNLVNLDKFAVDRNMISGTLPVTYAAWNKLDSISVNDNLLTGTFPMVYKDWYKVSRLNIQGNNLTGDIGRYTCGGWAEEYTLQADCEEVECTHCCTHCCVGSVCTALNPEENQESTPGAGRPTGPQFFPPIRG</sequence>
<dbReference type="OrthoDB" id="46005at2759"/>
<accession>A0A9N8EUE4</accession>
<evidence type="ECO:0000313" key="4">
    <source>
        <dbReference type="EMBL" id="CAB9526560.1"/>
    </source>
</evidence>
<organism evidence="4 5">
    <name type="scientific">Seminavis robusta</name>
    <dbReference type="NCBI Taxonomy" id="568900"/>
    <lineage>
        <taxon>Eukaryota</taxon>
        <taxon>Sar</taxon>
        <taxon>Stramenopiles</taxon>
        <taxon>Ochrophyta</taxon>
        <taxon>Bacillariophyta</taxon>
        <taxon>Bacillariophyceae</taxon>
        <taxon>Bacillariophycidae</taxon>
        <taxon>Naviculales</taxon>
        <taxon>Naviculaceae</taxon>
        <taxon>Seminavis</taxon>
    </lineage>
</organism>
<comment type="subcellular location">
    <subcellularLocation>
        <location evidence="1">Cell envelope</location>
    </subcellularLocation>
</comment>
<protein>
    <submittedName>
        <fullName evidence="4">LRR receptor-like serine threonine-protein kinase</fullName>
    </submittedName>
</protein>
<keyword evidence="4" id="KW-0675">Receptor</keyword>
<evidence type="ECO:0000256" key="1">
    <source>
        <dbReference type="ARBA" id="ARBA00004196"/>
    </source>
</evidence>
<dbReference type="EMBL" id="CAICTM010001845">
    <property type="protein sequence ID" value="CAB9526560.1"/>
    <property type="molecule type" value="Genomic_DNA"/>
</dbReference>
<evidence type="ECO:0000313" key="5">
    <source>
        <dbReference type="Proteomes" id="UP001153069"/>
    </source>
</evidence>
<keyword evidence="5" id="KW-1185">Reference proteome</keyword>
<feature type="transmembrane region" description="Helical" evidence="3">
    <location>
        <begin position="165"/>
        <end position="188"/>
    </location>
</feature>
<keyword evidence="3" id="KW-0472">Membrane</keyword>
<dbReference type="Proteomes" id="UP001153069">
    <property type="component" value="Unassembled WGS sequence"/>
</dbReference>
<dbReference type="InterPro" id="IPR032675">
    <property type="entry name" value="LRR_dom_sf"/>
</dbReference>
<dbReference type="InterPro" id="IPR051848">
    <property type="entry name" value="PGIP"/>
</dbReference>
<keyword evidence="3" id="KW-0812">Transmembrane</keyword>
<feature type="region of interest" description="Disordered" evidence="2">
    <location>
        <begin position="816"/>
        <end position="838"/>
    </location>
</feature>